<gene>
    <name evidence="2" type="ORF">C2E20_1311</name>
</gene>
<evidence type="ECO:0000313" key="2">
    <source>
        <dbReference type="EMBL" id="PSC75838.1"/>
    </source>
</evidence>
<reference evidence="2 3" key="1">
    <citation type="journal article" date="2018" name="Plant J.">
        <title>Genome sequences of Chlorella sorokiniana UTEX 1602 and Micractinium conductrix SAG 241.80: implications to maltose excretion by a green alga.</title>
        <authorList>
            <person name="Arriola M.B."/>
            <person name="Velmurugan N."/>
            <person name="Zhang Y."/>
            <person name="Plunkett M.H."/>
            <person name="Hondzo H."/>
            <person name="Barney B.M."/>
        </authorList>
    </citation>
    <scope>NUCLEOTIDE SEQUENCE [LARGE SCALE GENOMIC DNA]</scope>
    <source>
        <strain evidence="2 3">SAG 241.80</strain>
    </source>
</reference>
<sequence>MHAAVPSMGAATCMSAAPTAAAGAARCAAPVLRPSNPLRLRPAAAAPAAPPRRSLQCQAAVLPTAIKLAADAAGAFVVIYSSLTYFNLRRVRNAVEKVQGERASKDGDRKARIAKLTGQQAESDGERGNQEE</sequence>
<accession>A0A2P6VP13</accession>
<protein>
    <submittedName>
        <fullName evidence="2">Uncharacterized protein</fullName>
    </submittedName>
</protein>
<evidence type="ECO:0000256" key="1">
    <source>
        <dbReference type="SAM" id="MobiDB-lite"/>
    </source>
</evidence>
<feature type="region of interest" description="Disordered" evidence="1">
    <location>
        <begin position="97"/>
        <end position="132"/>
    </location>
</feature>
<name>A0A2P6VP13_9CHLO</name>
<feature type="compositionally biased region" description="Basic and acidic residues" evidence="1">
    <location>
        <begin position="97"/>
        <end position="111"/>
    </location>
</feature>
<dbReference type="Proteomes" id="UP000239649">
    <property type="component" value="Unassembled WGS sequence"/>
</dbReference>
<proteinExistence type="predicted"/>
<keyword evidence="3" id="KW-1185">Reference proteome</keyword>
<comment type="caution">
    <text evidence="2">The sequence shown here is derived from an EMBL/GenBank/DDBJ whole genome shotgun (WGS) entry which is preliminary data.</text>
</comment>
<dbReference type="AlphaFoldDB" id="A0A2P6VP13"/>
<evidence type="ECO:0000313" key="3">
    <source>
        <dbReference type="Proteomes" id="UP000239649"/>
    </source>
</evidence>
<organism evidence="2 3">
    <name type="scientific">Micractinium conductrix</name>
    <dbReference type="NCBI Taxonomy" id="554055"/>
    <lineage>
        <taxon>Eukaryota</taxon>
        <taxon>Viridiplantae</taxon>
        <taxon>Chlorophyta</taxon>
        <taxon>core chlorophytes</taxon>
        <taxon>Trebouxiophyceae</taxon>
        <taxon>Chlorellales</taxon>
        <taxon>Chlorellaceae</taxon>
        <taxon>Chlorella clade</taxon>
        <taxon>Micractinium</taxon>
    </lineage>
</organism>
<dbReference type="EMBL" id="LHPF02000002">
    <property type="protein sequence ID" value="PSC75838.1"/>
    <property type="molecule type" value="Genomic_DNA"/>
</dbReference>